<dbReference type="KEGG" id="ret:RHE_CH01991"/>
<dbReference type="OrthoDB" id="9904648at2"/>
<dbReference type="EMBL" id="CP000133">
    <property type="protein sequence ID" value="ABC90776.1"/>
    <property type="molecule type" value="Genomic_DNA"/>
</dbReference>
<dbReference type="HOGENOM" id="CLU_1102111_0_0_5"/>
<dbReference type="AlphaFoldDB" id="Q2K8R0"/>
<dbReference type="eggNOG" id="ENOG50319D5">
    <property type="taxonomic scope" value="Bacteria"/>
</dbReference>
<accession>Q2K8R0</accession>
<sequence>MRSTLAKALLTPSIIAVLAGCSDDRSPLQGTWELHRRGETRLLATIDFQKDGKASIYDQDSSTVSASRPWSVSTDNPPDSYAGILNIAFGEREENRVACAYKISGTQVTFGECSPGDWNAMTLIRIQPDPDISPSADQVLGKWQWDDHGQAVTVELLKDGRAMVTPELKGQGVLDSLASTSGVGTSFYREGGWRLARYAPSGYDGILKVSIPGDKHFSCAYKAASQSLTFADCTSENNDAGPYNGMTWTRAQ</sequence>
<dbReference type="Proteomes" id="UP000001936">
    <property type="component" value="Chromosome"/>
</dbReference>
<reference evidence="1 2" key="1">
    <citation type="journal article" date="2006" name="Proc. Natl. Acad. Sci. U.S.A.">
        <title>The partitioned Rhizobium etli genome: genetic and metabolic redundancy in seven interacting replicons.</title>
        <authorList>
            <person name="Gonzalez V."/>
            <person name="Santamaria R.I."/>
            <person name="Bustos P."/>
            <person name="Hernandez-Gonzalez I."/>
            <person name="Medrano-Soto A."/>
            <person name="Moreno-Hagelsieb G."/>
            <person name="Janga S.C."/>
            <person name="Ramirez M.A."/>
            <person name="Jimenez-Jacinto V."/>
            <person name="Collado-Vides J."/>
            <person name="Davila G."/>
        </authorList>
    </citation>
    <scope>NUCLEOTIDE SEQUENCE [LARGE SCALE GENOMIC DNA]</scope>
    <source>
        <strain evidence="2">ATCC 51251 / DSM 11541 / JCM 21823 / NBRC 15573 / CFN 42</strain>
    </source>
</reference>
<evidence type="ECO:0000313" key="2">
    <source>
        <dbReference type="Proteomes" id="UP000001936"/>
    </source>
</evidence>
<dbReference type="RefSeq" id="WP_011425265.1">
    <property type="nucleotide sequence ID" value="NC_007761.1"/>
</dbReference>
<gene>
    <name evidence="1" type="ordered locus">RHE_CH01991</name>
</gene>
<evidence type="ECO:0008006" key="3">
    <source>
        <dbReference type="Google" id="ProtNLM"/>
    </source>
</evidence>
<organism evidence="1 2">
    <name type="scientific">Rhizobium etli (strain ATCC 51251 / DSM 11541 / JCM 21823 / NBRC 15573 / CFN 42)</name>
    <dbReference type="NCBI Taxonomy" id="347834"/>
    <lineage>
        <taxon>Bacteria</taxon>
        <taxon>Pseudomonadati</taxon>
        <taxon>Pseudomonadota</taxon>
        <taxon>Alphaproteobacteria</taxon>
        <taxon>Hyphomicrobiales</taxon>
        <taxon>Rhizobiaceae</taxon>
        <taxon>Rhizobium/Agrobacterium group</taxon>
        <taxon>Rhizobium</taxon>
    </lineage>
</organism>
<evidence type="ECO:0000313" key="1">
    <source>
        <dbReference type="EMBL" id="ABC90776.1"/>
    </source>
</evidence>
<proteinExistence type="predicted"/>
<dbReference type="PROSITE" id="PS51257">
    <property type="entry name" value="PROKAR_LIPOPROTEIN"/>
    <property type="match status" value="1"/>
</dbReference>
<protein>
    <recommendedName>
        <fullName evidence="3">Lipoprotein</fullName>
    </recommendedName>
</protein>
<name>Q2K8R0_RHIEC</name>
<keyword evidence="2" id="KW-1185">Reference proteome</keyword>